<dbReference type="AlphaFoldDB" id="A0A8J8VZX4"/>
<dbReference type="OrthoDB" id="5135119at2759"/>
<keyword evidence="3" id="KW-0732">Signal</keyword>
<comment type="caution">
    <text evidence="4">The sequence shown here is derived from an EMBL/GenBank/DDBJ whole genome shotgun (WGS) entry which is preliminary data.</text>
</comment>
<name>A0A8J8VZX4_9EURO</name>
<evidence type="ECO:0000313" key="4">
    <source>
        <dbReference type="EMBL" id="KAF7714702.1"/>
    </source>
</evidence>
<dbReference type="EMBL" id="WIWV01000077">
    <property type="protein sequence ID" value="KAF7714702.1"/>
    <property type="molecule type" value="Genomic_DNA"/>
</dbReference>
<dbReference type="PANTHER" id="PTHR31956:SF8">
    <property type="entry name" value="ACID PHOSPHATASE PHOA (AFU_ORTHOLOGUE AFUA_1G03570)"/>
    <property type="match status" value="1"/>
</dbReference>
<dbReference type="InterPro" id="IPR017850">
    <property type="entry name" value="Alkaline_phosphatase_core_sf"/>
</dbReference>
<reference evidence="4" key="1">
    <citation type="journal article" date="2020" name="Front. Microbiol.">
        <title>Gene regulatory networks of Penicillium echinulatum 2HH and Penicillium oxalicum 114-2 inferred by a computational biology approach.</title>
        <authorList>
            <person name="Lenz A.R."/>
            <person name="Galan-Vasquez E."/>
            <person name="Balbinot E."/>
            <person name="De Abreu F.P."/>
            <person name="De Oliveira N.S."/>
            <person name="Da Rosa L.O."/>
            <person name="De Avila E Silva S."/>
            <person name="Camassola M."/>
            <person name="Dillon A.J.P."/>
            <person name="Perez-Rueda E."/>
        </authorList>
    </citation>
    <scope>NUCLEOTIDE SEQUENCE</scope>
    <source>
        <strain evidence="4">S1M29</strain>
    </source>
</reference>
<evidence type="ECO:0000256" key="3">
    <source>
        <dbReference type="SAM" id="SignalP"/>
    </source>
</evidence>
<dbReference type="Proteomes" id="UP000631181">
    <property type="component" value="Unassembled WGS sequence"/>
</dbReference>
<organism evidence="4 5">
    <name type="scientific">Penicillium ucsense</name>
    <dbReference type="NCBI Taxonomy" id="2839758"/>
    <lineage>
        <taxon>Eukaryota</taxon>
        <taxon>Fungi</taxon>
        <taxon>Dikarya</taxon>
        <taxon>Ascomycota</taxon>
        <taxon>Pezizomycotina</taxon>
        <taxon>Eurotiomycetes</taxon>
        <taxon>Eurotiomycetidae</taxon>
        <taxon>Eurotiales</taxon>
        <taxon>Aspergillaceae</taxon>
        <taxon>Penicillium</taxon>
    </lineage>
</organism>
<proteinExistence type="predicted"/>
<feature type="signal peptide" evidence="3">
    <location>
        <begin position="1"/>
        <end position="17"/>
    </location>
</feature>
<evidence type="ECO:0000256" key="2">
    <source>
        <dbReference type="SAM" id="MobiDB-lite"/>
    </source>
</evidence>
<gene>
    <name evidence="4" type="ORF">PECM_007913</name>
</gene>
<dbReference type="Gene3D" id="3.40.720.10">
    <property type="entry name" value="Alkaline Phosphatase, subunit A"/>
    <property type="match status" value="1"/>
</dbReference>
<dbReference type="Pfam" id="PF04185">
    <property type="entry name" value="Phosphoesterase"/>
    <property type="match status" value="1"/>
</dbReference>
<dbReference type="InterPro" id="IPR007312">
    <property type="entry name" value="Phosphoesterase"/>
</dbReference>
<protein>
    <recommendedName>
        <fullName evidence="6">Acid phosphatase</fullName>
    </recommendedName>
</protein>
<dbReference type="GO" id="GO:0009395">
    <property type="term" value="P:phospholipid catabolic process"/>
    <property type="evidence" value="ECO:0007669"/>
    <property type="project" value="TreeGrafter"/>
</dbReference>
<evidence type="ECO:0000313" key="5">
    <source>
        <dbReference type="Proteomes" id="UP000631181"/>
    </source>
</evidence>
<keyword evidence="5" id="KW-1185">Reference proteome</keyword>
<dbReference type="GO" id="GO:0016788">
    <property type="term" value="F:hydrolase activity, acting on ester bonds"/>
    <property type="evidence" value="ECO:0007669"/>
    <property type="project" value="InterPro"/>
</dbReference>
<evidence type="ECO:0000256" key="1">
    <source>
        <dbReference type="ARBA" id="ARBA00022801"/>
    </source>
</evidence>
<feature type="region of interest" description="Disordered" evidence="2">
    <location>
        <begin position="326"/>
        <end position="346"/>
    </location>
</feature>
<dbReference type="PANTHER" id="PTHR31956">
    <property type="entry name" value="NON-SPECIFIC PHOSPHOLIPASE C4-RELATED"/>
    <property type="match status" value="1"/>
</dbReference>
<keyword evidence="1" id="KW-0378">Hydrolase</keyword>
<feature type="chain" id="PRO_5035265023" description="Acid phosphatase" evidence="3">
    <location>
        <begin position="18"/>
        <end position="346"/>
    </location>
</feature>
<sequence length="346" mass="39095">MKFTVGALLASLSLAAAVPVEVATSVEAKNHVKPVKGRWFERFVVIVLENTNKGVTMGDPYFLNLTHWGMLLNGYHGATHPSQPNYITMITNTIAAGVYDDADHNSTAYNLVDLFEPAGITWKAYMEGYKPNANGDCNPYHEDKETLYVRKHNPFMSFDNIRNNTARCQNIVNAEEHFAKDVAKGHDAPMYMYYVPNLKNDAHDTNISYAAKNTQKVIDTMLNDKAFMKDTAILVTFDEDNVYTNDNYGDPNSIYSILLGNDTVKCYDCVDQTYYNHFSQLVTVERNWNLSTLPGEGWDQWWRPFGQLRTSKDENCAFAPCSEYYDGKSPARSNSNWNDDGLEGTA</sequence>
<evidence type="ECO:0008006" key="6">
    <source>
        <dbReference type="Google" id="ProtNLM"/>
    </source>
</evidence>
<accession>A0A8J8VZX4</accession>